<feature type="domain" description="Cyclic nucleotide-binding" evidence="4">
    <location>
        <begin position="19"/>
        <end position="119"/>
    </location>
</feature>
<dbReference type="InterPro" id="IPR014710">
    <property type="entry name" value="RmlC-like_jellyroll"/>
</dbReference>
<dbReference type="InterPro" id="IPR050397">
    <property type="entry name" value="Env_Response_Regulators"/>
</dbReference>
<comment type="caution">
    <text evidence="6">The sequence shown here is derived from an EMBL/GenBank/DDBJ whole genome shotgun (WGS) entry which is preliminary data.</text>
</comment>
<dbReference type="SUPFAM" id="SSF46785">
    <property type="entry name" value="Winged helix' DNA-binding domain"/>
    <property type="match status" value="1"/>
</dbReference>
<reference evidence="7" key="1">
    <citation type="journal article" date="2019" name="Int. J. Syst. Evol. Microbiol.">
        <title>The Global Catalogue of Microorganisms (GCM) 10K type strain sequencing project: providing services to taxonomists for standard genome sequencing and annotation.</title>
        <authorList>
            <consortium name="The Broad Institute Genomics Platform"/>
            <consortium name="The Broad Institute Genome Sequencing Center for Infectious Disease"/>
            <person name="Wu L."/>
            <person name="Ma J."/>
        </authorList>
    </citation>
    <scope>NUCLEOTIDE SEQUENCE [LARGE SCALE GENOMIC DNA]</scope>
    <source>
        <strain evidence="7">CGMCC 4.7367</strain>
    </source>
</reference>
<sequence>MTSSLWTHELSARCAQSTFWGRLKDNERAAFANVAKVERYKRGMSLMNVGDPGSWLAVLCVGRVRILDGTGDRLVAIRVPGDIVGEQAIIDQQRRSAVVVADSAVRAAQVRAKEFERLISAMPRLLRVVCTVISERLREATLANASQNDSFTKVVRYLVNELERGGGLASTNSAVHIKSQDQLAALLGLSRESVVRAFRRLRDLGVVATRNGVVTVCDPLRLRVLAR</sequence>
<dbReference type="RefSeq" id="WP_191304488.1">
    <property type="nucleotide sequence ID" value="NZ_BNAR01000018.1"/>
</dbReference>
<dbReference type="PROSITE" id="PS00889">
    <property type="entry name" value="CNMP_BINDING_2"/>
    <property type="match status" value="1"/>
</dbReference>
<dbReference type="SUPFAM" id="SSF51206">
    <property type="entry name" value="cAMP-binding domain-like"/>
    <property type="match status" value="1"/>
</dbReference>
<evidence type="ECO:0000259" key="5">
    <source>
        <dbReference type="PROSITE" id="PS51063"/>
    </source>
</evidence>
<dbReference type="CDD" id="cd00038">
    <property type="entry name" value="CAP_ED"/>
    <property type="match status" value="1"/>
</dbReference>
<evidence type="ECO:0000259" key="4">
    <source>
        <dbReference type="PROSITE" id="PS50042"/>
    </source>
</evidence>
<protein>
    <submittedName>
        <fullName evidence="6">Cyclic nucleotide-binding protein</fullName>
    </submittedName>
</protein>
<proteinExistence type="predicted"/>
<evidence type="ECO:0000256" key="1">
    <source>
        <dbReference type="ARBA" id="ARBA00023015"/>
    </source>
</evidence>
<dbReference type="PROSITE" id="PS50042">
    <property type="entry name" value="CNMP_BINDING_3"/>
    <property type="match status" value="1"/>
</dbReference>
<keyword evidence="7" id="KW-1185">Reference proteome</keyword>
<name>A0ABQ3MUN2_9PSEU</name>
<evidence type="ECO:0000256" key="2">
    <source>
        <dbReference type="ARBA" id="ARBA00023125"/>
    </source>
</evidence>
<dbReference type="Pfam" id="PF13545">
    <property type="entry name" value="HTH_Crp_2"/>
    <property type="match status" value="1"/>
</dbReference>
<dbReference type="Pfam" id="PF00027">
    <property type="entry name" value="cNMP_binding"/>
    <property type="match status" value="1"/>
</dbReference>
<dbReference type="PANTHER" id="PTHR24567">
    <property type="entry name" value="CRP FAMILY TRANSCRIPTIONAL REGULATORY PROTEIN"/>
    <property type="match status" value="1"/>
</dbReference>
<evidence type="ECO:0000313" key="7">
    <source>
        <dbReference type="Proteomes" id="UP000605568"/>
    </source>
</evidence>
<evidence type="ECO:0000313" key="6">
    <source>
        <dbReference type="EMBL" id="GHH57982.1"/>
    </source>
</evidence>
<dbReference type="EMBL" id="BNAR01000018">
    <property type="protein sequence ID" value="GHH57982.1"/>
    <property type="molecule type" value="Genomic_DNA"/>
</dbReference>
<dbReference type="Proteomes" id="UP000605568">
    <property type="component" value="Unassembled WGS sequence"/>
</dbReference>
<keyword evidence="3" id="KW-0804">Transcription</keyword>
<dbReference type="InterPro" id="IPR036390">
    <property type="entry name" value="WH_DNA-bd_sf"/>
</dbReference>
<evidence type="ECO:0000256" key="3">
    <source>
        <dbReference type="ARBA" id="ARBA00023163"/>
    </source>
</evidence>
<organism evidence="6 7">
    <name type="scientific">Lentzea cavernae</name>
    <dbReference type="NCBI Taxonomy" id="2020703"/>
    <lineage>
        <taxon>Bacteria</taxon>
        <taxon>Bacillati</taxon>
        <taxon>Actinomycetota</taxon>
        <taxon>Actinomycetes</taxon>
        <taxon>Pseudonocardiales</taxon>
        <taxon>Pseudonocardiaceae</taxon>
        <taxon>Lentzea</taxon>
    </lineage>
</organism>
<accession>A0ABQ3MUN2</accession>
<dbReference type="SMART" id="SM00419">
    <property type="entry name" value="HTH_CRP"/>
    <property type="match status" value="1"/>
</dbReference>
<dbReference type="Gene3D" id="1.10.10.10">
    <property type="entry name" value="Winged helix-like DNA-binding domain superfamily/Winged helix DNA-binding domain"/>
    <property type="match status" value="1"/>
</dbReference>
<dbReference type="InterPro" id="IPR036388">
    <property type="entry name" value="WH-like_DNA-bd_sf"/>
</dbReference>
<dbReference type="InterPro" id="IPR018488">
    <property type="entry name" value="cNMP-bd_CS"/>
</dbReference>
<dbReference type="InterPro" id="IPR000595">
    <property type="entry name" value="cNMP-bd_dom"/>
</dbReference>
<feature type="domain" description="HTH crp-type" evidence="5">
    <location>
        <begin position="148"/>
        <end position="220"/>
    </location>
</feature>
<gene>
    <name evidence="6" type="ORF">GCM10017774_78660</name>
</gene>
<dbReference type="PROSITE" id="PS51063">
    <property type="entry name" value="HTH_CRP_2"/>
    <property type="match status" value="1"/>
</dbReference>
<dbReference type="InterPro" id="IPR018490">
    <property type="entry name" value="cNMP-bd_dom_sf"/>
</dbReference>
<dbReference type="SMART" id="SM00100">
    <property type="entry name" value="cNMP"/>
    <property type="match status" value="1"/>
</dbReference>
<keyword evidence="2" id="KW-0238">DNA-binding</keyword>
<dbReference type="PANTHER" id="PTHR24567:SF77">
    <property type="entry name" value="NUCLEOSIDE-RESPONSIVE TRANSCRIPTIONAL ACTIVATOR OF NUCLEOSIDE UTILIZATION DEOR"/>
    <property type="match status" value="1"/>
</dbReference>
<keyword evidence="1" id="KW-0805">Transcription regulation</keyword>
<dbReference type="Gene3D" id="2.60.120.10">
    <property type="entry name" value="Jelly Rolls"/>
    <property type="match status" value="1"/>
</dbReference>
<dbReference type="InterPro" id="IPR012318">
    <property type="entry name" value="HTH_CRP"/>
</dbReference>